<evidence type="ECO:0008006" key="4">
    <source>
        <dbReference type="Google" id="ProtNLM"/>
    </source>
</evidence>
<gene>
    <name evidence="2" type="ORF">CFSAN001627_05732</name>
</gene>
<dbReference type="PATRIC" id="fig|1232189.3.peg.929"/>
<feature type="signal peptide" evidence="1">
    <location>
        <begin position="1"/>
        <end position="22"/>
    </location>
</feature>
<organism evidence="2 3">
    <name type="scientific">Clostridium botulinum CFSAN001627</name>
    <dbReference type="NCBI Taxonomy" id="1232189"/>
    <lineage>
        <taxon>Bacteria</taxon>
        <taxon>Bacillati</taxon>
        <taxon>Bacillota</taxon>
        <taxon>Clostridia</taxon>
        <taxon>Eubacteriales</taxon>
        <taxon>Clostridiaceae</taxon>
        <taxon>Clostridium</taxon>
    </lineage>
</organism>
<evidence type="ECO:0000313" key="2">
    <source>
        <dbReference type="EMBL" id="EKN42602.1"/>
    </source>
</evidence>
<dbReference type="Proteomes" id="UP000011944">
    <property type="component" value="Unassembled WGS sequence"/>
</dbReference>
<reference evidence="2 3" key="1">
    <citation type="submission" date="2012-10" db="EMBL/GenBank/DDBJ databases">
        <authorList>
            <person name="Strain E.A."/>
            <person name="Brown E."/>
            <person name="Allard M.W."/>
            <person name="Gonzalez-Escalona N."/>
            <person name="Timme R."/>
        </authorList>
    </citation>
    <scope>NUCLEOTIDE SEQUENCE [LARGE SCALE GENOMIC DNA]</scope>
    <source>
        <strain evidence="2 3">CFSAN001627</strain>
    </source>
</reference>
<reference evidence="2 3" key="2">
    <citation type="submission" date="2013-03" db="EMBL/GenBank/DDBJ databases">
        <title>Diversity in Clostridium botulinum.</title>
        <authorList>
            <person name="Timme R.E."/>
            <person name="Allard M."/>
            <person name="Luo Y."/>
            <person name="Strain E."/>
            <person name="Gonzalez-Escalona N."/>
            <person name="Brown E."/>
        </authorList>
    </citation>
    <scope>NUCLEOTIDE SEQUENCE [LARGE SCALE GENOMIC DNA]</scope>
    <source>
        <strain evidence="2 3">CFSAN001627</strain>
    </source>
</reference>
<evidence type="ECO:0000313" key="3">
    <source>
        <dbReference type="Proteomes" id="UP000011944"/>
    </source>
</evidence>
<dbReference type="AlphaFoldDB" id="M1ZS36"/>
<evidence type="ECO:0000256" key="1">
    <source>
        <dbReference type="SAM" id="SignalP"/>
    </source>
</evidence>
<name>M1ZS36_CLOBO</name>
<protein>
    <recommendedName>
        <fullName evidence="4">Lipoprotein</fullName>
    </recommendedName>
</protein>
<sequence length="114" mass="13101">MKSKRIIACLMALSVIVTSTLACGIRVQAESIRSNVEQESNIKSIIPVNQKFSAYYERPSGLKRKVNNMILYDLLKNLIDNNYYEKEDMNNKLNVFYTFNPTAKEDTTEKVVTQ</sequence>
<dbReference type="PROSITE" id="PS51257">
    <property type="entry name" value="PROKAR_LIPOPROTEIN"/>
    <property type="match status" value="1"/>
</dbReference>
<dbReference type="EMBL" id="AMXI01000324">
    <property type="protein sequence ID" value="EKN42602.1"/>
    <property type="molecule type" value="Genomic_DNA"/>
</dbReference>
<keyword evidence="1" id="KW-0732">Signal</keyword>
<accession>M1ZS36</accession>
<feature type="chain" id="PRO_5038900721" description="Lipoprotein" evidence="1">
    <location>
        <begin position="23"/>
        <end position="114"/>
    </location>
</feature>
<comment type="caution">
    <text evidence="2">The sequence shown here is derived from an EMBL/GenBank/DDBJ whole genome shotgun (WGS) entry which is preliminary data.</text>
</comment>
<proteinExistence type="predicted"/>